<gene>
    <name evidence="1" type="ORF">DR950_17735</name>
</gene>
<reference evidence="1 2" key="1">
    <citation type="submission" date="2018-08" db="EMBL/GenBank/DDBJ databases">
        <title>Diversity &amp; Physiological Properties of Lignin-Decomposing Actinobacteria from Soil.</title>
        <authorList>
            <person name="Roh S.G."/>
            <person name="Kim S.B."/>
        </authorList>
    </citation>
    <scope>NUCLEOTIDE SEQUENCE [LARGE SCALE GENOMIC DNA]</scope>
    <source>
        <strain evidence="1 2">MMS17-GH009</strain>
    </source>
</reference>
<name>A0A372ZVZ8_9ACTN</name>
<dbReference type="EMBL" id="QVIG01000001">
    <property type="protein sequence ID" value="RGD59385.1"/>
    <property type="molecule type" value="Genomic_DNA"/>
</dbReference>
<evidence type="ECO:0000313" key="2">
    <source>
        <dbReference type="Proteomes" id="UP000263377"/>
    </source>
</evidence>
<protein>
    <submittedName>
        <fullName evidence="1">Uncharacterized protein</fullName>
    </submittedName>
</protein>
<comment type="caution">
    <text evidence="1">The sequence shown here is derived from an EMBL/GenBank/DDBJ whole genome shotgun (WGS) entry which is preliminary data.</text>
</comment>
<dbReference type="AlphaFoldDB" id="A0A372ZVZ8"/>
<proteinExistence type="predicted"/>
<evidence type="ECO:0000313" key="1">
    <source>
        <dbReference type="EMBL" id="RGD59385.1"/>
    </source>
</evidence>
<accession>A0A372ZVZ8</accession>
<organism evidence="1 2">
    <name type="scientific">Kitasatospora xanthocidica</name>
    <dbReference type="NCBI Taxonomy" id="83382"/>
    <lineage>
        <taxon>Bacteria</taxon>
        <taxon>Bacillati</taxon>
        <taxon>Actinomycetota</taxon>
        <taxon>Actinomycetes</taxon>
        <taxon>Kitasatosporales</taxon>
        <taxon>Streptomycetaceae</taxon>
        <taxon>Kitasatospora</taxon>
    </lineage>
</organism>
<sequence>MTTTLQPTLPALLAADDRHRLAALLVQDYGLTPLGATYAASVTESAAHGAWESVGGEVPYSEWLASLPVPILVAALHLAAAACRDDTARHGTEAGAALLNSLADHLDH</sequence>
<keyword evidence="2" id="KW-1185">Reference proteome</keyword>
<dbReference type="Proteomes" id="UP000263377">
    <property type="component" value="Unassembled WGS sequence"/>
</dbReference>
<dbReference type="RefSeq" id="WP_117487583.1">
    <property type="nucleotide sequence ID" value="NZ_QVIG01000001.1"/>
</dbReference>